<dbReference type="Pfam" id="PF03732">
    <property type="entry name" value="Retrotrans_gag"/>
    <property type="match status" value="1"/>
</dbReference>
<dbReference type="AlphaFoldDB" id="A0A8T3AT60"/>
<dbReference type="PROSITE" id="PS50158">
    <property type="entry name" value="ZF_CCHC"/>
    <property type="match status" value="1"/>
</dbReference>
<dbReference type="Pfam" id="PF00078">
    <property type="entry name" value="RVT_1"/>
    <property type="match status" value="1"/>
</dbReference>
<dbReference type="PANTHER" id="PTHR35046:SF18">
    <property type="entry name" value="RNA-DIRECTED DNA POLYMERASE"/>
    <property type="match status" value="1"/>
</dbReference>
<dbReference type="InterPro" id="IPR043502">
    <property type="entry name" value="DNA/RNA_pol_sf"/>
</dbReference>
<dbReference type="Pfam" id="PF17919">
    <property type="entry name" value="RT_RNaseH_2"/>
    <property type="match status" value="1"/>
</dbReference>
<keyword evidence="13" id="KW-0862">Zinc</keyword>
<name>A0A8T3AT60_DENNO</name>
<keyword evidence="4" id="KW-0808">Transferase</keyword>
<evidence type="ECO:0000256" key="15">
    <source>
        <dbReference type="SAM" id="MobiDB-lite"/>
    </source>
</evidence>
<evidence type="ECO:0000256" key="5">
    <source>
        <dbReference type="ARBA" id="ARBA00022695"/>
    </source>
</evidence>
<keyword evidence="11" id="KW-0809">Transit peptide</keyword>
<dbReference type="InterPro" id="IPR006843">
    <property type="entry name" value="PAP/fibrillin_dom"/>
</dbReference>
<dbReference type="EMBL" id="JAGYWB010000013">
    <property type="protein sequence ID" value="KAI0499806.1"/>
    <property type="molecule type" value="Genomic_DNA"/>
</dbReference>
<dbReference type="PANTHER" id="PTHR35046">
    <property type="entry name" value="ZINC KNUCKLE (CCHC-TYPE) FAMILY PROTEIN"/>
    <property type="match status" value="1"/>
</dbReference>
<keyword evidence="6" id="KW-0540">Nuclease</keyword>
<keyword evidence="9" id="KW-0378">Hydrolase</keyword>
<dbReference type="OrthoDB" id="550273at2759"/>
<dbReference type="InterPro" id="IPR000477">
    <property type="entry name" value="RT_dom"/>
</dbReference>
<evidence type="ECO:0000313" key="19">
    <source>
        <dbReference type="Proteomes" id="UP000829196"/>
    </source>
</evidence>
<sequence length="1244" mass="140374">MDLSLPALSISPANTCLQPINATRPNSVAKWSSKKSRLLYPGISATAVAAVAPAMAAAAVAPAMAAAATATVAELESRKHDLLRAVQETQRGLSATAEKRSFIEEAMVAVERFGAGSPVDLVALDGTWRLNYTSAADVLVLFEAAARLPFFQVGQIFQKFECRGRTNGGIVRNVVRWSVTNLLEIAVENIKISEELQALIAPAILPRSFLSLQILQFLRTFRAKVPVSGPDSYPAEDLQEVYTTYHIWIVTCYLAELLGVEVYSFSQELNHLHRNALVNTTSSWYQSQRLGEMAESSKRATSEENRSLEALWATHAGVEKRLDDIAAAVERLTVVLRREPPFARTEEMPPRMVRPSPPTVTPAEGNRVFPNSGRRRPALLPELFDSEEDRVSFNPEVFSDSDADLGERRPRRYTGRDRHQGEFRVKLDIPFFDGRLHIEDYLDWERSVENFFDYMEIDPEKQVKYVACRLKGGASAWWSQLLQSRRTEGRGPVRSWLRMKQLLRGHFLPTDYEQMLYLKYQHCAQGNRSVSEYMEEFYRLSARNDLNETSNQLVVRYIGGLKDSIQDKLELSSVWSLSEAVNFALKAEIQLGRHLRSSSHRRLFMESDTEAAKPPGTALRKTPIVSDNSGSMNPVKPSSDPKAPVKPKFPFKENPYPRPQGLKCFRCFQPGHKSNECPNRQQLQLLDGEAEDEGEQPEDELHTEVEDIIFDEGDSKVCDLLIDSGCTENVISHAVVLALKLKMTKHPQPYKISWVKKGMEITVTVRCRVQFSIGKHYTCEVLCDTVEMDVCHLILGRPWQFDVGAVYDGRANTYALEWKGKRLRFLPHSLGTGDKAETTQPALHLVTGNGLLSSCKESALLFALVIRENDPIGKTGDQSAVEHLLEQFQDVLTEAVSSLPPLRTLQHQIDLVPGSTLPNLPHHRLSPKEHQILQQLVDDLLKNNLIQPSLSPCAVPALLVPKKDGSWRMCMDSHAINKITVKFRFPIPRIEELLERLSGATVFSKLDLRSGYHQIKIRPGDEWKTAFKTRHGLYEWKVMPFGLCNAPSTFMRLMIDILKPFLNICCVAYFDDILVYSASMAEHVVDLTNIFTILRQNQLYLNPSKCEFVAHVVYFLSFVVSAAWVQVDQRKVEAISNWPVPRSFTEVQSFHGLANFYRRFIKNFSSMMVPITNCLKLKTFCWEDEQASSFEEIKQALSSAPVLALPNFDKPFHVDTDASDIGIGAVLSQENRPVEFFSEKLCPS</sequence>
<dbReference type="SUPFAM" id="SSF57756">
    <property type="entry name" value="Retrovirus zinc finger-like domains"/>
    <property type="match status" value="1"/>
</dbReference>
<keyword evidence="5" id="KW-0548">Nucleotidyltransferase</keyword>
<evidence type="ECO:0000256" key="6">
    <source>
        <dbReference type="ARBA" id="ARBA00022722"/>
    </source>
</evidence>
<feature type="region of interest" description="Disordered" evidence="15">
    <location>
        <begin position="345"/>
        <end position="372"/>
    </location>
</feature>
<dbReference type="SUPFAM" id="SSF56672">
    <property type="entry name" value="DNA/RNA polymerases"/>
    <property type="match status" value="1"/>
</dbReference>
<dbReference type="GO" id="GO:0003964">
    <property type="term" value="F:RNA-directed DNA polymerase activity"/>
    <property type="evidence" value="ECO:0007669"/>
    <property type="project" value="UniProtKB-KW"/>
</dbReference>
<keyword evidence="14" id="KW-0175">Coiled coil</keyword>
<dbReference type="GO" id="GO:0008270">
    <property type="term" value="F:zinc ion binding"/>
    <property type="evidence" value="ECO:0007669"/>
    <property type="project" value="UniProtKB-KW"/>
</dbReference>
<keyword evidence="3" id="KW-0645">Protease</keyword>
<dbReference type="GO" id="GO:0003677">
    <property type="term" value="F:DNA binding"/>
    <property type="evidence" value="ECO:0007669"/>
    <property type="project" value="UniProtKB-KW"/>
</dbReference>
<dbReference type="Gene3D" id="3.10.10.10">
    <property type="entry name" value="HIV Type 1 Reverse Transcriptase, subunit A, domain 1"/>
    <property type="match status" value="1"/>
</dbReference>
<keyword evidence="2" id="KW-0934">Plastid</keyword>
<comment type="subcellular location">
    <subcellularLocation>
        <location evidence="1">Plastid</location>
    </subcellularLocation>
</comment>
<evidence type="ECO:0000256" key="11">
    <source>
        <dbReference type="ARBA" id="ARBA00022946"/>
    </source>
</evidence>
<keyword evidence="7" id="KW-0064">Aspartyl protease</keyword>
<dbReference type="SMR" id="A0A8T3AT60"/>
<evidence type="ECO:0000256" key="2">
    <source>
        <dbReference type="ARBA" id="ARBA00022640"/>
    </source>
</evidence>
<accession>A0A8T3AT60</accession>
<gene>
    <name evidence="18" type="ORF">KFK09_018014</name>
</gene>
<dbReference type="SMART" id="SM00343">
    <property type="entry name" value="ZnF_C2HC"/>
    <property type="match status" value="1"/>
</dbReference>
<evidence type="ECO:0000256" key="1">
    <source>
        <dbReference type="ARBA" id="ARBA00004474"/>
    </source>
</evidence>
<evidence type="ECO:0000256" key="7">
    <source>
        <dbReference type="ARBA" id="ARBA00022750"/>
    </source>
</evidence>
<dbReference type="InterPro" id="IPR005162">
    <property type="entry name" value="Retrotrans_gag_dom"/>
</dbReference>
<keyword evidence="8" id="KW-0255">Endonuclease</keyword>
<dbReference type="Pfam" id="PF04755">
    <property type="entry name" value="PAP_fibrillin"/>
    <property type="match status" value="1"/>
</dbReference>
<keyword evidence="13" id="KW-0479">Metal-binding</keyword>
<dbReference type="FunFam" id="3.10.10.10:FF:000007">
    <property type="entry name" value="Retrovirus-related Pol polyprotein from transposon 17.6-like Protein"/>
    <property type="match status" value="1"/>
</dbReference>
<dbReference type="CDD" id="cd00303">
    <property type="entry name" value="retropepsin_like"/>
    <property type="match status" value="1"/>
</dbReference>
<dbReference type="InterPro" id="IPR041577">
    <property type="entry name" value="RT_RNaseH_2"/>
</dbReference>
<feature type="coiled-coil region" evidence="14">
    <location>
        <begin position="65"/>
        <end position="92"/>
    </location>
</feature>
<dbReference type="InterPro" id="IPR021109">
    <property type="entry name" value="Peptidase_aspartic_dom_sf"/>
</dbReference>
<evidence type="ECO:0000256" key="4">
    <source>
        <dbReference type="ARBA" id="ARBA00022679"/>
    </source>
</evidence>
<evidence type="ECO:0000259" key="16">
    <source>
        <dbReference type="PROSITE" id="PS50158"/>
    </source>
</evidence>
<dbReference type="GO" id="GO:0004519">
    <property type="term" value="F:endonuclease activity"/>
    <property type="evidence" value="ECO:0007669"/>
    <property type="project" value="UniProtKB-KW"/>
</dbReference>
<evidence type="ECO:0000259" key="17">
    <source>
        <dbReference type="PROSITE" id="PS50878"/>
    </source>
</evidence>
<evidence type="ECO:0000256" key="8">
    <source>
        <dbReference type="ARBA" id="ARBA00022759"/>
    </source>
</evidence>
<dbReference type="GO" id="GO:0006508">
    <property type="term" value="P:proteolysis"/>
    <property type="evidence" value="ECO:0007669"/>
    <property type="project" value="UniProtKB-KW"/>
</dbReference>
<keyword evidence="10" id="KW-0695">RNA-directed DNA polymerase</keyword>
<protein>
    <submittedName>
        <fullName evidence="18">Uncharacterized protein</fullName>
    </submittedName>
</protein>
<evidence type="ECO:0000256" key="14">
    <source>
        <dbReference type="SAM" id="Coils"/>
    </source>
</evidence>
<dbReference type="InterPro" id="IPR001878">
    <property type="entry name" value="Znf_CCHC"/>
</dbReference>
<keyword evidence="19" id="KW-1185">Reference proteome</keyword>
<reference evidence="18" key="1">
    <citation type="journal article" date="2022" name="Front. Genet.">
        <title>Chromosome-Scale Assembly of the Dendrobium nobile Genome Provides Insights Into the Molecular Mechanism of the Biosynthesis of the Medicinal Active Ingredient of Dendrobium.</title>
        <authorList>
            <person name="Xu Q."/>
            <person name="Niu S.-C."/>
            <person name="Li K.-L."/>
            <person name="Zheng P.-J."/>
            <person name="Zhang X.-J."/>
            <person name="Jia Y."/>
            <person name="Liu Y."/>
            <person name="Niu Y.-X."/>
            <person name="Yu L.-H."/>
            <person name="Chen D.-F."/>
            <person name="Zhang G.-Q."/>
        </authorList>
    </citation>
    <scope>NUCLEOTIDE SEQUENCE</scope>
    <source>
        <tissue evidence="18">Leaf</tissue>
    </source>
</reference>
<dbReference type="Gene3D" id="4.10.60.10">
    <property type="entry name" value="Zinc finger, CCHC-type"/>
    <property type="match status" value="1"/>
</dbReference>
<evidence type="ECO:0000256" key="9">
    <source>
        <dbReference type="ARBA" id="ARBA00022801"/>
    </source>
</evidence>
<organism evidence="18 19">
    <name type="scientific">Dendrobium nobile</name>
    <name type="common">Orchid</name>
    <dbReference type="NCBI Taxonomy" id="94219"/>
    <lineage>
        <taxon>Eukaryota</taxon>
        <taxon>Viridiplantae</taxon>
        <taxon>Streptophyta</taxon>
        <taxon>Embryophyta</taxon>
        <taxon>Tracheophyta</taxon>
        <taxon>Spermatophyta</taxon>
        <taxon>Magnoliopsida</taxon>
        <taxon>Liliopsida</taxon>
        <taxon>Asparagales</taxon>
        <taxon>Orchidaceae</taxon>
        <taxon>Epidendroideae</taxon>
        <taxon>Malaxideae</taxon>
        <taxon>Dendrobiinae</taxon>
        <taxon>Dendrobium</taxon>
    </lineage>
</organism>
<dbReference type="CDD" id="cd01647">
    <property type="entry name" value="RT_LTR"/>
    <property type="match status" value="1"/>
</dbReference>
<proteinExistence type="predicted"/>
<dbReference type="GO" id="GO:0004190">
    <property type="term" value="F:aspartic-type endopeptidase activity"/>
    <property type="evidence" value="ECO:0007669"/>
    <property type="project" value="UniProtKB-KW"/>
</dbReference>
<dbReference type="Gene3D" id="3.30.70.270">
    <property type="match status" value="2"/>
</dbReference>
<evidence type="ECO:0000256" key="10">
    <source>
        <dbReference type="ARBA" id="ARBA00022918"/>
    </source>
</evidence>
<comment type="caution">
    <text evidence="18">The sequence shown here is derived from an EMBL/GenBank/DDBJ whole genome shotgun (WGS) entry which is preliminary data.</text>
</comment>
<dbReference type="GO" id="GO:0009536">
    <property type="term" value="C:plastid"/>
    <property type="evidence" value="ECO:0007669"/>
    <property type="project" value="UniProtKB-SubCell"/>
</dbReference>
<evidence type="ECO:0000313" key="18">
    <source>
        <dbReference type="EMBL" id="KAI0499806.1"/>
    </source>
</evidence>
<dbReference type="Proteomes" id="UP000829196">
    <property type="component" value="Unassembled WGS sequence"/>
</dbReference>
<dbReference type="FunFam" id="3.30.70.270:FF:000020">
    <property type="entry name" value="Transposon Tf2-6 polyprotein-like Protein"/>
    <property type="match status" value="1"/>
</dbReference>
<feature type="domain" description="CCHC-type" evidence="16">
    <location>
        <begin position="663"/>
        <end position="679"/>
    </location>
</feature>
<dbReference type="Gene3D" id="2.40.70.10">
    <property type="entry name" value="Acid Proteases"/>
    <property type="match status" value="1"/>
</dbReference>
<dbReference type="InterPro" id="IPR036875">
    <property type="entry name" value="Znf_CCHC_sf"/>
</dbReference>
<evidence type="ECO:0000256" key="3">
    <source>
        <dbReference type="ARBA" id="ARBA00022670"/>
    </source>
</evidence>
<keyword evidence="13" id="KW-0863">Zinc-finger</keyword>
<feature type="region of interest" description="Disordered" evidence="15">
    <location>
        <begin position="607"/>
        <end position="646"/>
    </location>
</feature>
<feature type="domain" description="Reverse transcriptase" evidence="17">
    <location>
        <begin position="941"/>
        <end position="1120"/>
    </location>
</feature>
<keyword evidence="12" id="KW-0238">DNA-binding</keyword>
<evidence type="ECO:0000256" key="12">
    <source>
        <dbReference type="ARBA" id="ARBA00023125"/>
    </source>
</evidence>
<dbReference type="PROSITE" id="PS50878">
    <property type="entry name" value="RT_POL"/>
    <property type="match status" value="1"/>
</dbReference>
<evidence type="ECO:0000256" key="13">
    <source>
        <dbReference type="PROSITE-ProRule" id="PRU00047"/>
    </source>
</evidence>
<dbReference type="InterPro" id="IPR043128">
    <property type="entry name" value="Rev_trsase/Diguanyl_cyclase"/>
</dbReference>